<evidence type="ECO:0000313" key="9">
    <source>
        <dbReference type="EMBL" id="CUM91169.1"/>
    </source>
</evidence>
<dbReference type="PROSITE" id="PS51781">
    <property type="entry name" value="SH3B"/>
    <property type="match status" value="1"/>
</dbReference>
<name>A0A174AU94_9FIRM</name>
<feature type="domain" description="NlpC/P60" evidence="8">
    <location>
        <begin position="198"/>
        <end position="311"/>
    </location>
</feature>
<dbReference type="EMBL" id="CYYY01000005">
    <property type="protein sequence ID" value="CUN80162.1"/>
    <property type="molecule type" value="Genomic_DNA"/>
</dbReference>
<evidence type="ECO:0000259" key="7">
    <source>
        <dbReference type="PROSITE" id="PS51781"/>
    </source>
</evidence>
<dbReference type="EMBL" id="CYXO01000005">
    <property type="protein sequence ID" value="CUM91169.1"/>
    <property type="molecule type" value="Genomic_DNA"/>
</dbReference>
<dbReference type="EMBL" id="WWSH01000006">
    <property type="protein sequence ID" value="MZK10418.1"/>
    <property type="molecule type" value="Genomic_DNA"/>
</dbReference>
<evidence type="ECO:0000256" key="1">
    <source>
        <dbReference type="ARBA" id="ARBA00007074"/>
    </source>
</evidence>
<keyword evidence="6" id="KW-0732">Signal</keyword>
<evidence type="ECO:0000313" key="15">
    <source>
        <dbReference type="Proteomes" id="UP000095439"/>
    </source>
</evidence>
<sequence>MDSILKKGLFLVTVTGAITAFPIMAQAADIDDTQDMPTAGIEQVLGECYTSEKTISVKDYLVPTQKGEYLDMAFANVQSFLYIRSEPTTESEWVGKLYPDYAAKIIGPVGEWTKVQSGNVTGYVYSEYITVGNEAQKKAEELVQKKDTENAKEAFTYAESKEEEAARLQKEAEQKAEEEKKAAEEAAKQQEEQQTQAAQTGQAIVDYACQFIGNPYVWGGTSLTNGADCSGFVQSVFAHFGISLPRTTWDMENVGTAVSYDQAVAGDIILYDGHVGIYMGNGQIVNAINSAKGIGILPATYTNIVTVRRLV</sequence>
<dbReference type="Pfam" id="PF08239">
    <property type="entry name" value="SH3_3"/>
    <property type="match status" value="1"/>
</dbReference>
<comment type="similarity">
    <text evidence="1">Belongs to the peptidase C40 family.</text>
</comment>
<reference evidence="17 18" key="2">
    <citation type="journal article" date="2019" name="Nat. Med.">
        <title>A library of human gut bacterial isolates paired with longitudinal multiomics data enables mechanistic microbiome research.</title>
        <authorList>
            <person name="Poyet M."/>
            <person name="Groussin M."/>
            <person name="Gibbons S.M."/>
            <person name="Avila-Pacheco J."/>
            <person name="Jiang X."/>
            <person name="Kearney S.M."/>
            <person name="Perrotta A.R."/>
            <person name="Berdy B."/>
            <person name="Zhao S."/>
            <person name="Lieberman T.D."/>
            <person name="Swanson P.K."/>
            <person name="Smith M."/>
            <person name="Roesemann S."/>
            <person name="Alexander J.E."/>
            <person name="Rich S.A."/>
            <person name="Livny J."/>
            <person name="Vlamakis H."/>
            <person name="Clish C."/>
            <person name="Bullock K."/>
            <person name="Deik A."/>
            <person name="Scott J."/>
            <person name="Pierce K.A."/>
            <person name="Xavier R.J."/>
            <person name="Alm E.J."/>
        </authorList>
    </citation>
    <scope>NUCLEOTIDE SEQUENCE [LARGE SCALE GENOMIC DNA]</scope>
    <source>
        <strain evidence="12 18">BIOML-A1</strain>
        <strain evidence="13 17">BIOML-A7</strain>
    </source>
</reference>
<dbReference type="InterPro" id="IPR038765">
    <property type="entry name" value="Papain-like_cys_pep_sf"/>
</dbReference>
<dbReference type="PANTHER" id="PTHR47053:SF1">
    <property type="entry name" value="MUREIN DD-ENDOPEPTIDASE MEPH-RELATED"/>
    <property type="match status" value="1"/>
</dbReference>
<evidence type="ECO:0000256" key="4">
    <source>
        <dbReference type="ARBA" id="ARBA00022807"/>
    </source>
</evidence>
<reference evidence="14 15" key="1">
    <citation type="submission" date="2015-09" db="EMBL/GenBank/DDBJ databases">
        <authorList>
            <consortium name="Pathogen Informatics"/>
        </authorList>
    </citation>
    <scope>NUCLEOTIDE SEQUENCE [LARGE SCALE GENOMIC DNA]</scope>
    <source>
        <strain evidence="11 14">2789STDY5608851</strain>
        <strain evidence="10 15">2789STDY5608866</strain>
        <strain evidence="9 16">2789STDY5834961</strain>
    </source>
</reference>
<feature type="compositionally biased region" description="Basic and acidic residues" evidence="5">
    <location>
        <begin position="159"/>
        <end position="191"/>
    </location>
</feature>
<evidence type="ECO:0000259" key="8">
    <source>
        <dbReference type="PROSITE" id="PS51935"/>
    </source>
</evidence>
<dbReference type="InterPro" id="IPR000064">
    <property type="entry name" value="NLP_P60_dom"/>
</dbReference>
<feature type="domain" description="SH3b" evidence="7">
    <location>
        <begin position="70"/>
        <end position="133"/>
    </location>
</feature>
<evidence type="ECO:0000313" key="17">
    <source>
        <dbReference type="Proteomes" id="UP000446719"/>
    </source>
</evidence>
<protein>
    <submittedName>
        <fullName evidence="11">Probable endopeptidase cgR_2070</fullName>
        <ecNumber evidence="11">3.4.-.-</ecNumber>
    </submittedName>
    <submittedName>
        <fullName evidence="12">SH3 domain-containing protein</fullName>
    </submittedName>
</protein>
<dbReference type="Proteomes" id="UP000449249">
    <property type="component" value="Unassembled WGS sequence"/>
</dbReference>
<evidence type="ECO:0000313" key="14">
    <source>
        <dbReference type="Proteomes" id="UP000095380"/>
    </source>
</evidence>
<evidence type="ECO:0000256" key="6">
    <source>
        <dbReference type="SAM" id="SignalP"/>
    </source>
</evidence>
<feature type="region of interest" description="Disordered" evidence="5">
    <location>
        <begin position="157"/>
        <end position="195"/>
    </location>
</feature>
<proteinExistence type="inferred from homology"/>
<evidence type="ECO:0000313" key="18">
    <source>
        <dbReference type="Proteomes" id="UP000449249"/>
    </source>
</evidence>
<keyword evidence="2" id="KW-0645">Protease</keyword>
<dbReference type="Proteomes" id="UP000095439">
    <property type="component" value="Unassembled WGS sequence"/>
</dbReference>
<dbReference type="OrthoDB" id="9808890at2"/>
<gene>
    <name evidence="11" type="ORF">ERS852408_01148</name>
    <name evidence="10" type="ORF">ERS852423_01493</name>
    <name evidence="9" type="ORF">ERS852573_01094</name>
    <name evidence="13" type="ORF">GT565_04855</name>
    <name evidence="12" type="ORF">GT576_08705</name>
</gene>
<dbReference type="InterPro" id="IPR051202">
    <property type="entry name" value="Peptidase_C40"/>
</dbReference>
<dbReference type="Gene3D" id="2.30.30.40">
    <property type="entry name" value="SH3 Domains"/>
    <property type="match status" value="1"/>
</dbReference>
<dbReference type="Proteomes" id="UP000446719">
    <property type="component" value="Unassembled WGS sequence"/>
</dbReference>
<organism evidence="11 14">
    <name type="scientific">Dorea longicatena</name>
    <dbReference type="NCBI Taxonomy" id="88431"/>
    <lineage>
        <taxon>Bacteria</taxon>
        <taxon>Bacillati</taxon>
        <taxon>Bacillota</taxon>
        <taxon>Clostridia</taxon>
        <taxon>Lachnospirales</taxon>
        <taxon>Lachnospiraceae</taxon>
        <taxon>Dorea</taxon>
    </lineage>
</organism>
<dbReference type="PANTHER" id="PTHR47053">
    <property type="entry name" value="MUREIN DD-ENDOPEPTIDASE MEPH-RELATED"/>
    <property type="match status" value="1"/>
</dbReference>
<dbReference type="Gene3D" id="3.90.1720.10">
    <property type="entry name" value="endopeptidase domain like (from Nostoc punctiforme)"/>
    <property type="match status" value="1"/>
</dbReference>
<dbReference type="EMBL" id="WWSB01000004">
    <property type="protein sequence ID" value="MZK17451.1"/>
    <property type="molecule type" value="Genomic_DNA"/>
</dbReference>
<keyword evidence="3 11" id="KW-0378">Hydrolase</keyword>
<dbReference type="Proteomes" id="UP000095597">
    <property type="component" value="Unassembled WGS sequence"/>
</dbReference>
<evidence type="ECO:0000313" key="12">
    <source>
        <dbReference type="EMBL" id="MZK10418.1"/>
    </source>
</evidence>
<feature type="signal peptide" evidence="6">
    <location>
        <begin position="1"/>
        <end position="27"/>
    </location>
</feature>
<dbReference type="EC" id="3.4.-.-" evidence="11"/>
<dbReference type="Proteomes" id="UP000095380">
    <property type="component" value="Unassembled WGS sequence"/>
</dbReference>
<accession>A0A174AU94</accession>
<dbReference type="EMBL" id="CYYM01000004">
    <property type="protein sequence ID" value="CUN91100.1"/>
    <property type="molecule type" value="Genomic_DNA"/>
</dbReference>
<dbReference type="InterPro" id="IPR003646">
    <property type="entry name" value="SH3-like_bac-type"/>
</dbReference>
<evidence type="ECO:0000256" key="5">
    <source>
        <dbReference type="SAM" id="MobiDB-lite"/>
    </source>
</evidence>
<evidence type="ECO:0000313" key="10">
    <source>
        <dbReference type="EMBL" id="CUN80162.1"/>
    </source>
</evidence>
<keyword evidence="4" id="KW-0788">Thiol protease</keyword>
<feature type="chain" id="PRO_5014250900" evidence="6">
    <location>
        <begin position="28"/>
        <end position="311"/>
    </location>
</feature>
<dbReference type="AlphaFoldDB" id="A0A174AU94"/>
<evidence type="ECO:0000313" key="13">
    <source>
        <dbReference type="EMBL" id="MZK17451.1"/>
    </source>
</evidence>
<dbReference type="GeneID" id="93138098"/>
<dbReference type="GO" id="GO:0006508">
    <property type="term" value="P:proteolysis"/>
    <property type="evidence" value="ECO:0007669"/>
    <property type="project" value="UniProtKB-KW"/>
</dbReference>
<evidence type="ECO:0000313" key="16">
    <source>
        <dbReference type="Proteomes" id="UP000095597"/>
    </source>
</evidence>
<dbReference type="RefSeq" id="WP_006427232.1">
    <property type="nucleotide sequence ID" value="NZ_CABIWY010000005.1"/>
</dbReference>
<dbReference type="Pfam" id="PF00877">
    <property type="entry name" value="NLPC_P60"/>
    <property type="match status" value="1"/>
</dbReference>
<evidence type="ECO:0000313" key="11">
    <source>
        <dbReference type="EMBL" id="CUN91100.1"/>
    </source>
</evidence>
<dbReference type="PROSITE" id="PS51935">
    <property type="entry name" value="NLPC_P60"/>
    <property type="match status" value="1"/>
</dbReference>
<dbReference type="GO" id="GO:0008234">
    <property type="term" value="F:cysteine-type peptidase activity"/>
    <property type="evidence" value="ECO:0007669"/>
    <property type="project" value="UniProtKB-KW"/>
</dbReference>
<evidence type="ECO:0000256" key="2">
    <source>
        <dbReference type="ARBA" id="ARBA00022670"/>
    </source>
</evidence>
<evidence type="ECO:0000256" key="3">
    <source>
        <dbReference type="ARBA" id="ARBA00022801"/>
    </source>
</evidence>
<dbReference type="SUPFAM" id="SSF54001">
    <property type="entry name" value="Cysteine proteinases"/>
    <property type="match status" value="1"/>
</dbReference>